<keyword evidence="1" id="KW-0805">Transcription regulation</keyword>
<evidence type="ECO:0000313" key="5">
    <source>
        <dbReference type="EMBL" id="AVX03965.1"/>
    </source>
</evidence>
<keyword evidence="3" id="KW-0804">Transcription</keyword>
<dbReference type="PANTHER" id="PTHR46796:SF2">
    <property type="entry name" value="TRANSCRIPTIONAL REGULATORY PROTEIN"/>
    <property type="match status" value="1"/>
</dbReference>
<dbReference type="Gene3D" id="1.10.10.60">
    <property type="entry name" value="Homeodomain-like"/>
    <property type="match status" value="2"/>
</dbReference>
<name>A0A2R4MDE8_9HYPH</name>
<dbReference type="AlphaFoldDB" id="A0A2R4MDE8"/>
<dbReference type="Pfam" id="PF02311">
    <property type="entry name" value="AraC_binding"/>
    <property type="match status" value="1"/>
</dbReference>
<proteinExistence type="predicted"/>
<sequence length="285" mass="31966">MDLQSQEHATSVDLSRGERAKFWREARHCDLECLTATFRTHRYAPHTHDTFVIGAIVSGQQQHKLKGSESIGGAGSVFMINPEEVHDGRPLEGGYSYRMLYPSVELMHEIARDLPGAAPSGSLFFQDLMVQDTALATHLLRLHAQLEQSLDPLEKDEAIYLALGEVIGRYGSWRKEPIVGRAPKAVRDMCDYMQAYFNQDVDLDQLCALSGMSKSYLVRVFAKHMGQTPHSFLTDVRVRQARAQLALGHEPADVAIDCGFYDQSHLNRHFKKRIGVAPGAYRNIA</sequence>
<dbReference type="PROSITE" id="PS01124">
    <property type="entry name" value="HTH_ARAC_FAMILY_2"/>
    <property type="match status" value="1"/>
</dbReference>
<dbReference type="EMBL" id="CP021330">
    <property type="protein sequence ID" value="AVX03965.1"/>
    <property type="molecule type" value="Genomic_DNA"/>
</dbReference>
<keyword evidence="2" id="KW-0238">DNA-binding</keyword>
<dbReference type="Proteomes" id="UP000258927">
    <property type="component" value="Chromosome"/>
</dbReference>
<dbReference type="InterPro" id="IPR037923">
    <property type="entry name" value="HTH-like"/>
</dbReference>
<keyword evidence="6" id="KW-1185">Reference proteome</keyword>
<dbReference type="RefSeq" id="WP_117395413.1">
    <property type="nucleotide sequence ID" value="NZ_CP021330.1"/>
</dbReference>
<dbReference type="STRING" id="1122213.GCA_000423365_01359"/>
<gene>
    <name evidence="5" type="ORF">MXMO3_01435</name>
</gene>
<reference evidence="5 6" key="1">
    <citation type="submission" date="2017-05" db="EMBL/GenBank/DDBJ databases">
        <title>Genome Analysis of Maritalea myrionectae HL2708#5.</title>
        <authorList>
            <consortium name="Cotde Inc.-PKNU"/>
            <person name="Jang D."/>
            <person name="Oh H.-M."/>
        </authorList>
    </citation>
    <scope>NUCLEOTIDE SEQUENCE [LARGE SCALE GENOMIC DNA]</scope>
    <source>
        <strain evidence="5 6">HL2708#5</strain>
    </source>
</reference>
<dbReference type="SUPFAM" id="SSF46689">
    <property type="entry name" value="Homeodomain-like"/>
    <property type="match status" value="2"/>
</dbReference>
<feature type="domain" description="HTH araC/xylS-type" evidence="4">
    <location>
        <begin position="187"/>
        <end position="284"/>
    </location>
</feature>
<dbReference type="Pfam" id="PF12833">
    <property type="entry name" value="HTH_18"/>
    <property type="match status" value="1"/>
</dbReference>
<evidence type="ECO:0000256" key="2">
    <source>
        <dbReference type="ARBA" id="ARBA00023125"/>
    </source>
</evidence>
<dbReference type="PANTHER" id="PTHR46796">
    <property type="entry name" value="HTH-TYPE TRANSCRIPTIONAL ACTIVATOR RHAS-RELATED"/>
    <property type="match status" value="1"/>
</dbReference>
<dbReference type="InterPro" id="IPR009057">
    <property type="entry name" value="Homeodomain-like_sf"/>
</dbReference>
<protein>
    <submittedName>
        <fullName evidence="5">Putative HTH-type transcriptional regulator YbfI</fullName>
    </submittedName>
</protein>
<dbReference type="SMART" id="SM00342">
    <property type="entry name" value="HTH_ARAC"/>
    <property type="match status" value="1"/>
</dbReference>
<dbReference type="KEGG" id="mmyr:MXMO3_01435"/>
<dbReference type="SUPFAM" id="SSF51215">
    <property type="entry name" value="Regulatory protein AraC"/>
    <property type="match status" value="1"/>
</dbReference>
<evidence type="ECO:0000313" key="6">
    <source>
        <dbReference type="Proteomes" id="UP000258927"/>
    </source>
</evidence>
<dbReference type="GO" id="GO:0003700">
    <property type="term" value="F:DNA-binding transcription factor activity"/>
    <property type="evidence" value="ECO:0007669"/>
    <property type="project" value="InterPro"/>
</dbReference>
<evidence type="ECO:0000256" key="3">
    <source>
        <dbReference type="ARBA" id="ARBA00023163"/>
    </source>
</evidence>
<accession>A0A2R4MDE8</accession>
<dbReference type="InterPro" id="IPR003313">
    <property type="entry name" value="AraC-bd"/>
</dbReference>
<dbReference type="GO" id="GO:0043565">
    <property type="term" value="F:sequence-specific DNA binding"/>
    <property type="evidence" value="ECO:0007669"/>
    <property type="project" value="InterPro"/>
</dbReference>
<dbReference type="InterPro" id="IPR050204">
    <property type="entry name" value="AraC_XylS_family_regulators"/>
</dbReference>
<organism evidence="5 6">
    <name type="scientific">Maritalea myrionectae</name>
    <dbReference type="NCBI Taxonomy" id="454601"/>
    <lineage>
        <taxon>Bacteria</taxon>
        <taxon>Pseudomonadati</taxon>
        <taxon>Pseudomonadota</taxon>
        <taxon>Alphaproteobacteria</taxon>
        <taxon>Hyphomicrobiales</taxon>
        <taxon>Devosiaceae</taxon>
        <taxon>Maritalea</taxon>
    </lineage>
</organism>
<dbReference type="InterPro" id="IPR018060">
    <property type="entry name" value="HTH_AraC"/>
</dbReference>
<evidence type="ECO:0000259" key="4">
    <source>
        <dbReference type="PROSITE" id="PS01124"/>
    </source>
</evidence>
<evidence type="ECO:0000256" key="1">
    <source>
        <dbReference type="ARBA" id="ARBA00023015"/>
    </source>
</evidence>